<feature type="compositionally biased region" description="Basic and acidic residues" evidence="7">
    <location>
        <begin position="7"/>
        <end position="25"/>
    </location>
</feature>
<evidence type="ECO:0000256" key="2">
    <source>
        <dbReference type="ARBA" id="ARBA00010961"/>
    </source>
</evidence>
<evidence type="ECO:0000256" key="4">
    <source>
        <dbReference type="ARBA" id="ARBA00023125"/>
    </source>
</evidence>
<evidence type="ECO:0000256" key="6">
    <source>
        <dbReference type="RuleBase" id="RU365089"/>
    </source>
</evidence>
<organism evidence="8 9">
    <name type="scientific">Agathobacter rectalis</name>
    <dbReference type="NCBI Taxonomy" id="39491"/>
    <lineage>
        <taxon>Bacteria</taxon>
        <taxon>Bacillati</taxon>
        <taxon>Bacillota</taxon>
        <taxon>Clostridia</taxon>
        <taxon>Lachnospirales</taxon>
        <taxon>Lachnospiraceae</taxon>
        <taxon>Agathobacter</taxon>
    </lineage>
</organism>
<comment type="caution">
    <text evidence="8">The sequence shown here is derived from an EMBL/GenBank/DDBJ whole genome shotgun (WGS) entry which is preliminary data.</text>
</comment>
<gene>
    <name evidence="8" type="ORF">DWW89_17530</name>
</gene>
<evidence type="ECO:0000256" key="5">
    <source>
        <dbReference type="ARBA" id="ARBA00023172"/>
    </source>
</evidence>
<dbReference type="AlphaFoldDB" id="A0A412RDB4"/>
<dbReference type="Pfam" id="PF00872">
    <property type="entry name" value="Transposase_mut"/>
    <property type="match status" value="1"/>
</dbReference>
<proteinExistence type="inferred from homology"/>
<sequence length="363" mass="41948">MMEAEMDDHLGYQKSERSDSDDYRNGYKSKRVNSSYGSMDIDVPQDRKSTFEPQIVKKRQKDISGIDQKIISMYAKGMTTRQISETIEDIYGFETSEGFISDVTDKILPQIEDWQNRPLDEVYPILYIDAIHYSVRDNGVIRKLAAYVILGINTEGKKEVLSITVGDNESSKYWLSVLNELKNRGVKDILIICADGLSGIKEAIAAAFPKTEYQRCIVHQVRNTLKYVPDKDRKAFASDLKTIYHASDEEKARMALDRVTEKWTAKYQNSMKRWYDNWDAITPIFKFSPDVRKVIYTTNAIESLNSTYRKLNRQRSVFPSDTALLKALYLATFEATKKWTMSIRNWGQVYGELSIMYEGRLPE</sequence>
<reference evidence="8 9" key="1">
    <citation type="submission" date="2018-08" db="EMBL/GenBank/DDBJ databases">
        <title>A genome reference for cultivated species of the human gut microbiota.</title>
        <authorList>
            <person name="Zou Y."/>
            <person name="Xue W."/>
            <person name="Luo G."/>
        </authorList>
    </citation>
    <scope>NUCLEOTIDE SEQUENCE [LARGE SCALE GENOMIC DNA]</scope>
    <source>
        <strain evidence="8 9">AF17-27</strain>
    </source>
</reference>
<keyword evidence="5 6" id="KW-0233">DNA recombination</keyword>
<dbReference type="GO" id="GO:0003677">
    <property type="term" value="F:DNA binding"/>
    <property type="evidence" value="ECO:0007669"/>
    <property type="project" value="UniProtKB-UniRule"/>
</dbReference>
<comment type="function">
    <text evidence="1 6">Required for the transposition of the insertion element.</text>
</comment>
<dbReference type="PANTHER" id="PTHR33217">
    <property type="entry name" value="TRANSPOSASE FOR INSERTION SEQUENCE ELEMENT IS1081"/>
    <property type="match status" value="1"/>
</dbReference>
<keyword evidence="3 6" id="KW-0815">Transposition</keyword>
<comment type="similarity">
    <text evidence="2 6">Belongs to the transposase mutator family.</text>
</comment>
<dbReference type="PROSITE" id="PS01007">
    <property type="entry name" value="TRANSPOSASE_MUTATOR"/>
    <property type="match status" value="1"/>
</dbReference>
<dbReference type="GO" id="GO:0006313">
    <property type="term" value="P:DNA transposition"/>
    <property type="evidence" value="ECO:0007669"/>
    <property type="project" value="UniProtKB-UniRule"/>
</dbReference>
<dbReference type="EMBL" id="QRXR01000087">
    <property type="protein sequence ID" value="RGU16252.1"/>
    <property type="molecule type" value="Genomic_DNA"/>
</dbReference>
<dbReference type="PANTHER" id="PTHR33217:SF8">
    <property type="entry name" value="MUTATOR FAMILY TRANSPOSASE"/>
    <property type="match status" value="1"/>
</dbReference>
<accession>A0A412RDB4</accession>
<evidence type="ECO:0000256" key="1">
    <source>
        <dbReference type="ARBA" id="ARBA00002190"/>
    </source>
</evidence>
<evidence type="ECO:0000256" key="7">
    <source>
        <dbReference type="SAM" id="MobiDB-lite"/>
    </source>
</evidence>
<keyword evidence="4 6" id="KW-0238">DNA-binding</keyword>
<evidence type="ECO:0000256" key="3">
    <source>
        <dbReference type="ARBA" id="ARBA00022578"/>
    </source>
</evidence>
<keyword evidence="6" id="KW-0814">Transposable element</keyword>
<dbReference type="Proteomes" id="UP000283765">
    <property type="component" value="Unassembled WGS sequence"/>
</dbReference>
<name>A0A412RDB4_9FIRM</name>
<dbReference type="InterPro" id="IPR001207">
    <property type="entry name" value="Transposase_mutator"/>
</dbReference>
<protein>
    <recommendedName>
        <fullName evidence="6">Mutator family transposase</fullName>
    </recommendedName>
</protein>
<evidence type="ECO:0000313" key="8">
    <source>
        <dbReference type="EMBL" id="RGU16252.1"/>
    </source>
</evidence>
<dbReference type="NCBIfam" id="NF033543">
    <property type="entry name" value="transpos_IS256"/>
    <property type="match status" value="1"/>
</dbReference>
<evidence type="ECO:0000313" key="9">
    <source>
        <dbReference type="Proteomes" id="UP000283765"/>
    </source>
</evidence>
<feature type="region of interest" description="Disordered" evidence="7">
    <location>
        <begin position="1"/>
        <end position="48"/>
    </location>
</feature>
<dbReference type="GO" id="GO:0004803">
    <property type="term" value="F:transposase activity"/>
    <property type="evidence" value="ECO:0007669"/>
    <property type="project" value="UniProtKB-UniRule"/>
</dbReference>